<proteinExistence type="predicted"/>
<name>A0A2V1N1E9_9LACO</name>
<dbReference type="EMBL" id="QCXQ01000001">
    <property type="protein sequence ID" value="PWG01099.1"/>
    <property type="molecule type" value="Genomic_DNA"/>
</dbReference>
<protein>
    <submittedName>
        <fullName evidence="1">Uncharacterized protein</fullName>
    </submittedName>
</protein>
<reference evidence="1 2" key="1">
    <citation type="journal article" date="2018" name="Int. J. Syst. Evol. Microbiol.">
        <title>Lactobacillus bambusae sp. nov., isolated from a traditional fermented Ma-bamboo shoots of Taiwan.</title>
        <authorList>
            <person name="Wang L.-T."/>
        </authorList>
    </citation>
    <scope>NUCLEOTIDE SEQUENCE [LARGE SCALE GENOMIC DNA]</scope>
    <source>
        <strain evidence="1 2">BS-W1</strain>
    </source>
</reference>
<evidence type="ECO:0000313" key="1">
    <source>
        <dbReference type="EMBL" id="PWG01099.1"/>
    </source>
</evidence>
<organism evidence="1 2">
    <name type="scientific">Levilactobacillus bambusae</name>
    <dbReference type="NCBI Taxonomy" id="2024736"/>
    <lineage>
        <taxon>Bacteria</taxon>
        <taxon>Bacillati</taxon>
        <taxon>Bacillota</taxon>
        <taxon>Bacilli</taxon>
        <taxon>Lactobacillales</taxon>
        <taxon>Lactobacillaceae</taxon>
        <taxon>Levilactobacillus</taxon>
    </lineage>
</organism>
<dbReference type="RefSeq" id="WP_109249812.1">
    <property type="nucleotide sequence ID" value="NZ_QCXQ01000001.1"/>
</dbReference>
<dbReference type="Proteomes" id="UP000245080">
    <property type="component" value="Unassembled WGS sequence"/>
</dbReference>
<keyword evidence="2" id="KW-1185">Reference proteome</keyword>
<comment type="caution">
    <text evidence="1">The sequence shown here is derived from an EMBL/GenBank/DDBJ whole genome shotgun (WGS) entry which is preliminary data.</text>
</comment>
<dbReference type="AlphaFoldDB" id="A0A2V1N1E9"/>
<accession>A0A2V1N1E9</accession>
<gene>
    <name evidence="1" type="ORF">DCM90_02685</name>
</gene>
<sequence>MSQTKEMLDQFKQEVQAIRDQEPDVRFDIKDERGNTVLNAQAFGEFIKLTVMGEKLQAIRFISANLFNLTVIKHQN</sequence>
<evidence type="ECO:0000313" key="2">
    <source>
        <dbReference type="Proteomes" id="UP000245080"/>
    </source>
</evidence>